<reference evidence="1 2" key="1">
    <citation type="journal article" date="2021" name="Hortic Res">
        <title>High-quality reference genome and annotation aids understanding of berry development for evergreen blueberry (Vaccinium darrowii).</title>
        <authorList>
            <person name="Yu J."/>
            <person name="Hulse-Kemp A.M."/>
            <person name="Babiker E."/>
            <person name="Staton M."/>
        </authorList>
    </citation>
    <scope>NUCLEOTIDE SEQUENCE [LARGE SCALE GENOMIC DNA]</scope>
    <source>
        <strain evidence="2">cv. NJ 8807/NJ 8810</strain>
        <tissue evidence="1">Young leaf</tissue>
    </source>
</reference>
<dbReference type="EMBL" id="CM037161">
    <property type="protein sequence ID" value="KAH7853997.1"/>
    <property type="molecule type" value="Genomic_DNA"/>
</dbReference>
<accession>A0ACB7YKU5</accession>
<sequence>MLCGSRNGLLVFRPTFLTCVYFFVCNPLTIRSPVNPGIVCGIFSHPPTKDYRLLFVHRRLLCKPEEGFDFEYFLYSLRGQFWRKLGDFPYRPNPHAPPTILNGALHWVVNPYWRNENYIPPCSNSIITFNMDTEEFRSIRHPGLIECPTRNVHECFQFFQMKGKLAFCSGSSSGIFVWFWVLEDYENWIWEKRYFVNLDWDLKHYPFDTRSLLSDSGIKLVDIQNDELLFDWDSRGVFTYNLRD</sequence>
<evidence type="ECO:0000313" key="1">
    <source>
        <dbReference type="EMBL" id="KAH7853997.1"/>
    </source>
</evidence>
<comment type="caution">
    <text evidence="1">The sequence shown here is derived from an EMBL/GenBank/DDBJ whole genome shotgun (WGS) entry which is preliminary data.</text>
</comment>
<dbReference type="Proteomes" id="UP000828048">
    <property type="component" value="Chromosome 11"/>
</dbReference>
<protein>
    <submittedName>
        <fullName evidence="1">Uncharacterized protein</fullName>
    </submittedName>
</protein>
<evidence type="ECO:0000313" key="2">
    <source>
        <dbReference type="Proteomes" id="UP000828048"/>
    </source>
</evidence>
<proteinExistence type="predicted"/>
<gene>
    <name evidence="1" type="ORF">Vadar_008944</name>
</gene>
<organism evidence="1 2">
    <name type="scientific">Vaccinium darrowii</name>
    <dbReference type="NCBI Taxonomy" id="229202"/>
    <lineage>
        <taxon>Eukaryota</taxon>
        <taxon>Viridiplantae</taxon>
        <taxon>Streptophyta</taxon>
        <taxon>Embryophyta</taxon>
        <taxon>Tracheophyta</taxon>
        <taxon>Spermatophyta</taxon>
        <taxon>Magnoliopsida</taxon>
        <taxon>eudicotyledons</taxon>
        <taxon>Gunneridae</taxon>
        <taxon>Pentapetalae</taxon>
        <taxon>asterids</taxon>
        <taxon>Ericales</taxon>
        <taxon>Ericaceae</taxon>
        <taxon>Vaccinioideae</taxon>
        <taxon>Vaccinieae</taxon>
        <taxon>Vaccinium</taxon>
    </lineage>
</organism>
<keyword evidence="2" id="KW-1185">Reference proteome</keyword>
<name>A0ACB7YKU5_9ERIC</name>